<dbReference type="PIRSF" id="PIRSF036289">
    <property type="entry name" value="Glycosyl_hydrolase_malt_phosph"/>
    <property type="match status" value="1"/>
</dbReference>
<comment type="caution">
    <text evidence="9">The sequence shown here is derived from an EMBL/GenBank/DDBJ whole genome shotgun (WGS) entry which is preliminary data.</text>
</comment>
<feature type="active site" description="Proton donor" evidence="4">
    <location>
        <position position="488"/>
    </location>
</feature>
<keyword evidence="10" id="KW-1185">Reference proteome</keyword>
<dbReference type="InterPro" id="IPR005196">
    <property type="entry name" value="Glyco_hydro_65_N"/>
</dbReference>
<evidence type="ECO:0000313" key="9">
    <source>
        <dbReference type="EMBL" id="RXZ58339.1"/>
    </source>
</evidence>
<feature type="domain" description="Glycoside hydrolase family 65 C-terminal" evidence="7">
    <location>
        <begin position="688"/>
        <end position="749"/>
    </location>
</feature>
<evidence type="ECO:0000256" key="5">
    <source>
        <dbReference type="PIRSR" id="PIRSR036289-51"/>
    </source>
</evidence>
<dbReference type="GO" id="GO:0030246">
    <property type="term" value="F:carbohydrate binding"/>
    <property type="evidence" value="ECO:0007669"/>
    <property type="project" value="InterPro"/>
</dbReference>
<organism evidence="9 10">
    <name type="scientific">Candidatus Borkfalkia ceftriaxoniphila</name>
    <dbReference type="NCBI Taxonomy" id="2508949"/>
    <lineage>
        <taxon>Bacteria</taxon>
        <taxon>Bacillati</taxon>
        <taxon>Bacillota</taxon>
        <taxon>Clostridia</taxon>
        <taxon>Christensenellales</taxon>
        <taxon>Christensenellaceae</taxon>
        <taxon>Candidatus Borkfalkia</taxon>
    </lineage>
</organism>
<dbReference type="Gene3D" id="1.50.10.10">
    <property type="match status" value="1"/>
</dbReference>
<accession>A0A4Q2K6H7</accession>
<keyword evidence="2" id="KW-0328">Glycosyltransferase</keyword>
<dbReference type="InterPro" id="IPR008928">
    <property type="entry name" value="6-hairpin_glycosidase_sf"/>
</dbReference>
<dbReference type="InterPro" id="IPR005195">
    <property type="entry name" value="Glyco_hydro_65_M"/>
</dbReference>
<dbReference type="Gene3D" id="2.70.98.40">
    <property type="entry name" value="Glycoside hydrolase, family 65, N-terminal domain"/>
    <property type="match status" value="1"/>
</dbReference>
<dbReference type="AlphaFoldDB" id="A0A4Q2K6H7"/>
<evidence type="ECO:0000256" key="2">
    <source>
        <dbReference type="ARBA" id="ARBA00022676"/>
    </source>
</evidence>
<dbReference type="Pfam" id="PF03632">
    <property type="entry name" value="Glyco_hydro_65m"/>
    <property type="match status" value="1"/>
</dbReference>
<gene>
    <name evidence="9" type="ORF">ESZ91_09820</name>
</gene>
<dbReference type="GO" id="GO:0004553">
    <property type="term" value="F:hydrolase activity, hydrolyzing O-glycosyl compounds"/>
    <property type="evidence" value="ECO:0007669"/>
    <property type="project" value="TreeGrafter"/>
</dbReference>
<keyword evidence="9" id="KW-0378">Hydrolase</keyword>
<feature type="binding site" evidence="5">
    <location>
        <begin position="589"/>
        <end position="590"/>
    </location>
    <ligand>
        <name>substrate</name>
    </ligand>
</feature>
<evidence type="ECO:0000313" key="10">
    <source>
        <dbReference type="Proteomes" id="UP000291269"/>
    </source>
</evidence>
<dbReference type="PANTHER" id="PTHR11051">
    <property type="entry name" value="GLYCOSYL HYDROLASE-RELATED"/>
    <property type="match status" value="1"/>
</dbReference>
<name>A0A4Q2K6H7_9FIRM</name>
<dbReference type="Pfam" id="PF03636">
    <property type="entry name" value="Glyco_hydro_65N"/>
    <property type="match status" value="1"/>
</dbReference>
<evidence type="ECO:0000256" key="3">
    <source>
        <dbReference type="ARBA" id="ARBA00022679"/>
    </source>
</evidence>
<evidence type="ECO:0000259" key="6">
    <source>
        <dbReference type="Pfam" id="PF03632"/>
    </source>
</evidence>
<feature type="domain" description="Glycoside hydrolase family 65 central catalytic" evidence="6">
    <location>
        <begin position="326"/>
        <end position="677"/>
    </location>
</feature>
<dbReference type="Pfam" id="PF03633">
    <property type="entry name" value="Glyco_hydro_65C"/>
    <property type="match status" value="1"/>
</dbReference>
<dbReference type="RefSeq" id="WP_129226756.1">
    <property type="nucleotide sequence ID" value="NZ_SDOZ01000003.1"/>
</dbReference>
<evidence type="ECO:0000259" key="8">
    <source>
        <dbReference type="Pfam" id="PF03636"/>
    </source>
</evidence>
<dbReference type="InterPro" id="IPR012341">
    <property type="entry name" value="6hp_glycosidase-like_sf"/>
</dbReference>
<protein>
    <submittedName>
        <fullName evidence="9">Glycoside hydrolase family 65 protein</fullName>
    </submittedName>
</protein>
<sequence length="784" mass="89166">MLKVEKNAINETCYEMSNEGKHAALMTTGNGYLGVRGSFEEFGSIRIQGCYVRGVFDEIIEVMEPFADNEYMKKYYIDEVKLRNFEYQDSVVNLADILTVRIEIDGETFYPWEGKILQWNRLLMEEDETLCRTVVWQNSKRQCVQLVFERFASFSDVHLYCQRVRVKALNFSGRVRVLSGIDTNVKTGGQKTAIDKRVDYGADGTLFYTAKAGKKYGCDFVVAAKSALCGAKETAARYEEDGVYGVRYDFELQEDEQVTLEKIVFVGAAIDYPQNVSLYEIAAETLAKCGSYREEYDRHLAVYSEKFNLQDVVIEGDDESDAAVRFASYHTLISGDFTSSVHGLSAKALSGERYNNFVWWDAEIYQMPYFIHLFPEVARNSILYRYRQLPDARENAKAEGCKGARFPFVCSVDGKEKVWCYARHPHLQIHITADVAYSVINYFVNTGDLDLMREAGFEILFEICRYWASKVTVRKGKYVLLNVTGTDEHHPFVDNDAYTNYLVKFVLERGYAYYEKYKDGERLGVTAAEAEEFARVAENMYLPEQPNGMIPQFDGYFDLSPELIEADGNAAKGFQMKTSGLYHLSQIIKQPDVMLLYGYMNLIPMNGKNYRENWDYYESVCEASSSLTYPVNAINSVDNDMPFKFVKYLRQSALVDVEDIFGIAWQGVHAGCMAGAWYAMLRGVFGVRVLDNAIHIEPKKIPVWNKVSMKFVYQGCVLSLETDGDALRVGRLSGDAPINIIYRGETAVLAQSALFLLGDSYEKEDSVYFSVPDDGRDSCRVSGE</sequence>
<feature type="domain" description="Glycoside hydrolase family 65 N-terminal" evidence="8">
    <location>
        <begin position="11"/>
        <end position="266"/>
    </location>
</feature>
<dbReference type="GO" id="GO:0005975">
    <property type="term" value="P:carbohydrate metabolic process"/>
    <property type="evidence" value="ECO:0007669"/>
    <property type="project" value="InterPro"/>
</dbReference>
<dbReference type="SUPFAM" id="SSF48208">
    <property type="entry name" value="Six-hairpin glycosidases"/>
    <property type="match status" value="1"/>
</dbReference>
<dbReference type="GO" id="GO:0016757">
    <property type="term" value="F:glycosyltransferase activity"/>
    <property type="evidence" value="ECO:0007669"/>
    <property type="project" value="UniProtKB-KW"/>
</dbReference>
<dbReference type="InterPro" id="IPR017045">
    <property type="entry name" value="Malt_Pase/Glycosyl_Hdrlase"/>
</dbReference>
<dbReference type="Gene3D" id="2.60.420.10">
    <property type="entry name" value="Maltose phosphorylase, domain 3"/>
    <property type="match status" value="1"/>
</dbReference>
<dbReference type="InterPro" id="IPR005194">
    <property type="entry name" value="Glyco_hydro_65_C"/>
</dbReference>
<dbReference type="Proteomes" id="UP000291269">
    <property type="component" value="Unassembled WGS sequence"/>
</dbReference>
<evidence type="ECO:0000256" key="1">
    <source>
        <dbReference type="ARBA" id="ARBA00006768"/>
    </source>
</evidence>
<dbReference type="PANTHER" id="PTHR11051:SF8">
    <property type="entry name" value="PROTEIN-GLUCOSYLGALACTOSYLHYDROXYLYSINE GLUCOSIDASE"/>
    <property type="match status" value="1"/>
</dbReference>
<dbReference type="SUPFAM" id="SSF74650">
    <property type="entry name" value="Galactose mutarotase-like"/>
    <property type="match status" value="1"/>
</dbReference>
<dbReference type="InterPro" id="IPR011013">
    <property type="entry name" value="Gal_mutarotase_sf_dom"/>
</dbReference>
<evidence type="ECO:0000259" key="7">
    <source>
        <dbReference type="Pfam" id="PF03633"/>
    </source>
</evidence>
<dbReference type="InterPro" id="IPR037018">
    <property type="entry name" value="GH65_N"/>
</dbReference>
<keyword evidence="3" id="KW-0808">Transferase</keyword>
<comment type="similarity">
    <text evidence="1">Belongs to the glycosyl hydrolase 65 family.</text>
</comment>
<feature type="binding site" evidence="5">
    <location>
        <begin position="360"/>
        <end position="361"/>
    </location>
    <ligand>
        <name>substrate</name>
    </ligand>
</feature>
<dbReference type="OrthoDB" id="9758855at2"/>
<evidence type="ECO:0000256" key="4">
    <source>
        <dbReference type="PIRSR" id="PIRSR036289-50"/>
    </source>
</evidence>
<dbReference type="EMBL" id="SDOZ01000003">
    <property type="protein sequence ID" value="RXZ58339.1"/>
    <property type="molecule type" value="Genomic_DNA"/>
</dbReference>
<proteinExistence type="inferred from homology"/>
<reference evidence="9 10" key="1">
    <citation type="journal article" date="2019" name="Gut">
        <title>Antibiotics-induced monodominance of a novel gut bacterial order.</title>
        <authorList>
            <person name="Hildebrand F."/>
            <person name="Moitinho-Silva L."/>
            <person name="Blasche S."/>
            <person name="Jahn M.T."/>
            <person name="Gossmann T.I."/>
            <person name="Heuerta-Cepas J."/>
            <person name="Hercog R."/>
            <person name="Luetge M."/>
            <person name="Bahram M."/>
            <person name="Pryszlak A."/>
            <person name="Alves R.J."/>
            <person name="Waszak S.M."/>
            <person name="Zhu A."/>
            <person name="Ye L."/>
            <person name="Costea P.I."/>
            <person name="Aalvink S."/>
            <person name="Belzer C."/>
            <person name="Forslund S.K."/>
            <person name="Sunagawa S."/>
            <person name="Hentschel U."/>
            <person name="Merten C."/>
            <person name="Patil K.R."/>
            <person name="Benes V."/>
            <person name="Bork P."/>
        </authorList>
    </citation>
    <scope>NUCLEOTIDE SEQUENCE [LARGE SCALE GENOMIC DNA]</scope>
    <source>
        <strain evidence="9 10">HDS1380</strain>
    </source>
</reference>